<dbReference type="Pfam" id="PF06703">
    <property type="entry name" value="SPC25"/>
    <property type="match status" value="1"/>
</dbReference>
<dbReference type="RefSeq" id="XP_020046124.1">
    <property type="nucleotide sequence ID" value="XM_020191920.1"/>
</dbReference>
<dbReference type="FunCoup" id="A0A1D2VEC9">
    <property type="interactions" value="74"/>
</dbReference>
<dbReference type="AlphaFoldDB" id="A0A1D2VEC9"/>
<evidence type="ECO:0000256" key="5">
    <source>
        <dbReference type="ARBA" id="ARBA00022824"/>
    </source>
</evidence>
<keyword evidence="11" id="KW-1185">Reference proteome</keyword>
<protein>
    <recommendedName>
        <fullName evidence="3">Signal peptidase complex subunit 2</fullName>
    </recommendedName>
</protein>
<feature type="transmembrane region" description="Helical" evidence="9">
    <location>
        <begin position="43"/>
        <end position="61"/>
    </location>
</feature>
<gene>
    <name evidence="10" type="ORF">ASCRUDRAFT_71320</name>
</gene>
<comment type="subcellular location">
    <subcellularLocation>
        <location evidence="1">Endoplasmic reticulum membrane</location>
        <topology evidence="1">Multi-pass membrane protein</topology>
    </subcellularLocation>
</comment>
<accession>A0A1D2VEC9</accession>
<dbReference type="InterPro" id="IPR009582">
    <property type="entry name" value="Spc2/SPCS2"/>
</dbReference>
<dbReference type="GO" id="GO:0045047">
    <property type="term" value="P:protein targeting to ER"/>
    <property type="evidence" value="ECO:0007669"/>
    <property type="project" value="TreeGrafter"/>
</dbReference>
<dbReference type="PANTHER" id="PTHR13085:SF0">
    <property type="entry name" value="SIGNAL PEPTIDASE COMPLEX SUBUNIT 2"/>
    <property type="match status" value="1"/>
</dbReference>
<keyword evidence="4 9" id="KW-0812">Transmembrane</keyword>
<proteinExistence type="inferred from homology"/>
<keyword evidence="7 9" id="KW-0472">Membrane</keyword>
<evidence type="ECO:0000313" key="10">
    <source>
        <dbReference type="EMBL" id="ODV59817.1"/>
    </source>
</evidence>
<organism evidence="10 11">
    <name type="scientific">Ascoidea rubescens DSM 1968</name>
    <dbReference type="NCBI Taxonomy" id="1344418"/>
    <lineage>
        <taxon>Eukaryota</taxon>
        <taxon>Fungi</taxon>
        <taxon>Dikarya</taxon>
        <taxon>Ascomycota</taxon>
        <taxon>Saccharomycotina</taxon>
        <taxon>Saccharomycetes</taxon>
        <taxon>Ascoideaceae</taxon>
        <taxon>Ascoidea</taxon>
    </lineage>
</organism>
<dbReference type="OrthoDB" id="29558at2759"/>
<dbReference type="EMBL" id="KV454484">
    <property type="protein sequence ID" value="ODV59817.1"/>
    <property type="molecule type" value="Genomic_DNA"/>
</dbReference>
<comment type="function">
    <text evidence="8">Component of the signal peptidase complex (SPC) which catalyzes the cleavage of N-terminal signal sequences from nascent proteins as they are translocated into the lumen of the endoplasmic reticulum. Enhances the enzymatic activity of SPC and facilitates the interactions between different components of the translocation site.</text>
</comment>
<evidence type="ECO:0000256" key="7">
    <source>
        <dbReference type="ARBA" id="ARBA00023136"/>
    </source>
</evidence>
<evidence type="ECO:0000256" key="4">
    <source>
        <dbReference type="ARBA" id="ARBA00022692"/>
    </source>
</evidence>
<evidence type="ECO:0000256" key="1">
    <source>
        <dbReference type="ARBA" id="ARBA00004477"/>
    </source>
</evidence>
<evidence type="ECO:0000256" key="3">
    <source>
        <dbReference type="ARBA" id="ARBA00017057"/>
    </source>
</evidence>
<evidence type="ECO:0000256" key="9">
    <source>
        <dbReference type="SAM" id="Phobius"/>
    </source>
</evidence>
<evidence type="ECO:0000256" key="6">
    <source>
        <dbReference type="ARBA" id="ARBA00022989"/>
    </source>
</evidence>
<reference evidence="11" key="1">
    <citation type="submission" date="2016-05" db="EMBL/GenBank/DDBJ databases">
        <title>Comparative genomics of biotechnologically important yeasts.</title>
        <authorList>
            <consortium name="DOE Joint Genome Institute"/>
            <person name="Riley R."/>
            <person name="Haridas S."/>
            <person name="Wolfe K.H."/>
            <person name="Lopes M.R."/>
            <person name="Hittinger C.T."/>
            <person name="Goker M."/>
            <person name="Salamov A."/>
            <person name="Wisecaver J."/>
            <person name="Long T.M."/>
            <person name="Aerts A.L."/>
            <person name="Barry K."/>
            <person name="Choi C."/>
            <person name="Clum A."/>
            <person name="Coughlan A.Y."/>
            <person name="Deshpande S."/>
            <person name="Douglass A.P."/>
            <person name="Hanson S.J."/>
            <person name="Klenk H.-P."/>
            <person name="Labutti K."/>
            <person name="Lapidus A."/>
            <person name="Lindquist E."/>
            <person name="Lipzen A."/>
            <person name="Meier-Kolthoff J.P."/>
            <person name="Ohm R.A."/>
            <person name="Otillar R.P."/>
            <person name="Pangilinan J."/>
            <person name="Peng Y."/>
            <person name="Rokas A."/>
            <person name="Rosa C.A."/>
            <person name="Scheuner C."/>
            <person name="Sibirny A.A."/>
            <person name="Slot J.C."/>
            <person name="Stielow J.B."/>
            <person name="Sun H."/>
            <person name="Kurtzman C.P."/>
            <person name="Blackwell M."/>
            <person name="Grigoriev I.V."/>
            <person name="Jeffries T.W."/>
        </authorList>
    </citation>
    <scope>NUCLEOTIDE SEQUENCE [LARGE SCALE GENOMIC DNA]</scope>
    <source>
        <strain evidence="11">DSM 1968</strain>
    </source>
</reference>
<name>A0A1D2VEC9_9ASCO</name>
<evidence type="ECO:0000256" key="2">
    <source>
        <dbReference type="ARBA" id="ARBA00007324"/>
    </source>
</evidence>
<sequence length="201" mass="23303">MSQQVIKKINLYSANDLKNNCDDNLPFILSNLGFKQDFKLKDIEIGLSTALALIGGTTYLVDKKLSFSESYNYTVILIVVYFLIQTVFFVFMKFYQADIKYTGINLNNNKDTKDKKNKKNQKDQKDQNIDEEINKIIIKTTINKKQVVPTYNLTIELFDNDSNVKKFDSNLKFSSVFNELGFLQIEEFQKIIKDSIIKTSK</sequence>
<dbReference type="STRING" id="1344418.A0A1D2VEC9"/>
<dbReference type="GeneID" id="30965556"/>
<dbReference type="GO" id="GO:0006465">
    <property type="term" value="P:signal peptide processing"/>
    <property type="evidence" value="ECO:0007669"/>
    <property type="project" value="InterPro"/>
</dbReference>
<dbReference type="GO" id="GO:0005787">
    <property type="term" value="C:signal peptidase complex"/>
    <property type="evidence" value="ECO:0007669"/>
    <property type="project" value="InterPro"/>
</dbReference>
<dbReference type="Proteomes" id="UP000095038">
    <property type="component" value="Unassembled WGS sequence"/>
</dbReference>
<feature type="transmembrane region" description="Helical" evidence="9">
    <location>
        <begin position="73"/>
        <end position="92"/>
    </location>
</feature>
<evidence type="ECO:0000313" key="11">
    <source>
        <dbReference type="Proteomes" id="UP000095038"/>
    </source>
</evidence>
<evidence type="ECO:0000256" key="8">
    <source>
        <dbReference type="ARBA" id="ARBA00045608"/>
    </source>
</evidence>
<dbReference type="PANTHER" id="PTHR13085">
    <property type="entry name" value="MICROSOMAL SIGNAL PEPTIDASE 25 KDA SUBUNIT"/>
    <property type="match status" value="1"/>
</dbReference>
<dbReference type="InParanoid" id="A0A1D2VEC9"/>
<keyword evidence="5" id="KW-0256">Endoplasmic reticulum</keyword>
<comment type="similarity">
    <text evidence="2">Belongs to the SPCS2 family.</text>
</comment>
<keyword evidence="6 9" id="KW-1133">Transmembrane helix</keyword>